<dbReference type="RefSeq" id="WP_084226163.1">
    <property type="nucleotide sequence ID" value="NZ_CP010827.1"/>
</dbReference>
<keyword evidence="2" id="KW-0540">Nuclease</keyword>
<dbReference type="InterPro" id="IPR003615">
    <property type="entry name" value="HNH_nuc"/>
</dbReference>
<feature type="domain" description="HNH nuclease" evidence="1">
    <location>
        <begin position="120"/>
        <end position="180"/>
    </location>
</feature>
<dbReference type="Gene3D" id="1.10.30.50">
    <property type="match status" value="1"/>
</dbReference>
<gene>
    <name evidence="2" type="ORF">CSING_04375</name>
</gene>
<dbReference type="Pfam" id="PF01844">
    <property type="entry name" value="HNH"/>
    <property type="match status" value="1"/>
</dbReference>
<accession>A0A0B6EPG9</accession>
<dbReference type="CDD" id="cd00085">
    <property type="entry name" value="HNHc"/>
    <property type="match status" value="1"/>
</dbReference>
<dbReference type="HOGENOM" id="CLU_086337_0_0_11"/>
<sequence length="252" mass="28754">MADFDFVPGKKNYPIEAFAPDGELWWESKQRGTTGAVPRMASWLRWNVELGGRFTTRQLRETLNIKNEHAQRRQRELRDYGWEYLSAKEEPSLGEDCILEKYGWWPGEGPRPSRDSISAKLRRQVFERDGGRCVLCGRAAREKYDDGSTVVLTAGHIRANSHGGTATLDNLQTECRVCNESARADTGSTADPQSVVEQVKSLKKSDRLEMLSWIRAGQRTRTNLDRAFDEYRLGGPLVQTAVLDYLERVEER</sequence>
<reference evidence="2 3" key="1">
    <citation type="journal article" date="2015" name="Genome Announc.">
        <title>Complete Genome Sequence and Annotation of Corynebacterium singulare DSM 44357, Isolated from a Human Semen Specimen.</title>
        <authorList>
            <person name="Merten M."/>
            <person name="Brinkrolf K."/>
            <person name="Albersmeier A."/>
            <person name="Kutter Y."/>
            <person name="Ruckert C."/>
            <person name="Tauch A."/>
        </authorList>
    </citation>
    <scope>NUCLEOTIDE SEQUENCE [LARGE SCALE GENOMIC DNA]</scope>
    <source>
        <strain evidence="2">IBS B52218</strain>
    </source>
</reference>
<keyword evidence="2" id="KW-0255">Endonuclease</keyword>
<protein>
    <submittedName>
        <fullName evidence="2">Restriction endonuclease</fullName>
    </submittedName>
</protein>
<dbReference type="AlphaFoldDB" id="A0A0B6EPG9"/>
<keyword evidence="2" id="KW-0378">Hydrolase</keyword>
<dbReference type="EMBL" id="CP010827">
    <property type="protein sequence ID" value="AJI78417.1"/>
    <property type="molecule type" value="Genomic_DNA"/>
</dbReference>
<dbReference type="STRING" id="161899.CSING_04375"/>
<dbReference type="GO" id="GO:0004519">
    <property type="term" value="F:endonuclease activity"/>
    <property type="evidence" value="ECO:0007669"/>
    <property type="project" value="UniProtKB-KW"/>
</dbReference>
<evidence type="ECO:0000259" key="1">
    <source>
        <dbReference type="SMART" id="SM00507"/>
    </source>
</evidence>
<evidence type="ECO:0000313" key="2">
    <source>
        <dbReference type="EMBL" id="AJI78417.1"/>
    </source>
</evidence>
<dbReference type="SMART" id="SM00507">
    <property type="entry name" value="HNHc"/>
    <property type="match status" value="1"/>
</dbReference>
<evidence type="ECO:0000313" key="3">
    <source>
        <dbReference type="Proteomes" id="UP000031890"/>
    </source>
</evidence>
<dbReference type="OrthoDB" id="3823469at2"/>
<dbReference type="InterPro" id="IPR002711">
    <property type="entry name" value="HNH"/>
</dbReference>
<name>A0A0B6EPG9_9CORY</name>
<organism evidence="2 3">
    <name type="scientific">Corynebacterium singulare</name>
    <dbReference type="NCBI Taxonomy" id="161899"/>
    <lineage>
        <taxon>Bacteria</taxon>
        <taxon>Bacillati</taxon>
        <taxon>Actinomycetota</taxon>
        <taxon>Actinomycetes</taxon>
        <taxon>Mycobacteriales</taxon>
        <taxon>Corynebacteriaceae</taxon>
        <taxon>Corynebacterium</taxon>
    </lineage>
</organism>
<proteinExistence type="predicted"/>
<dbReference type="Proteomes" id="UP000031890">
    <property type="component" value="Chromosome"/>
</dbReference>
<dbReference type="KEGG" id="csx:CSING_04375"/>